<keyword evidence="6" id="KW-1185">Reference proteome</keyword>
<reference evidence="6" key="1">
    <citation type="journal article" date="2019" name="Int. J. Syst. Evol. Microbiol.">
        <title>The Global Catalogue of Microorganisms (GCM) 10K type strain sequencing project: providing services to taxonomists for standard genome sequencing and annotation.</title>
        <authorList>
            <consortium name="The Broad Institute Genomics Platform"/>
            <consortium name="The Broad Institute Genome Sequencing Center for Infectious Disease"/>
            <person name="Wu L."/>
            <person name="Ma J."/>
        </authorList>
    </citation>
    <scope>NUCLEOTIDE SEQUENCE [LARGE SCALE GENOMIC DNA]</scope>
    <source>
        <strain evidence="6">CGMCC 1.12286</strain>
    </source>
</reference>
<dbReference type="Pfam" id="PF01408">
    <property type="entry name" value="GFO_IDH_MocA"/>
    <property type="match status" value="1"/>
</dbReference>
<evidence type="ECO:0000313" key="6">
    <source>
        <dbReference type="Proteomes" id="UP001597079"/>
    </source>
</evidence>
<comment type="caution">
    <text evidence="5">The sequence shown here is derived from an EMBL/GenBank/DDBJ whole genome shotgun (WGS) entry which is preliminary data.</text>
</comment>
<dbReference type="Proteomes" id="UP001597079">
    <property type="component" value="Unassembled WGS sequence"/>
</dbReference>
<dbReference type="InterPro" id="IPR036291">
    <property type="entry name" value="NAD(P)-bd_dom_sf"/>
</dbReference>
<proteinExistence type="inferred from homology"/>
<accession>A0ABW4JHR9</accession>
<evidence type="ECO:0000259" key="3">
    <source>
        <dbReference type="Pfam" id="PF01408"/>
    </source>
</evidence>
<dbReference type="RefSeq" id="WP_377943136.1">
    <property type="nucleotide sequence ID" value="NZ_JBHUCX010000028.1"/>
</dbReference>
<sequence>MSATHGVAIIGSGTVADLHVKALRRHGGNVALRGVFSLDLNQASHKAQQWACRTYSTLNELLSDEEVEIVIIASPVEAHFDQATAALTAGKHVLVEKPVALHSDEVAQLVRTAKTCGKVCAPGHNYVYDYEIQRMKDFIASGQAGAVASFWMIYNLAHPLSVLELYPGALRQIMTHHLSVALYLFGAPAWISANVSKIRAAKKEEQAVITLEYENGLLANLFSSMAVDDETSTPWSVIFKVLGTEGGATFSWRDYVRREQSSNLGLGYYLYEDSFYQEQAQFLQHLEHPEAGRLRSTLHDAMLVAYALELAEQAVQTRAAQPFLPYQ</sequence>
<dbReference type="PANTHER" id="PTHR43708">
    <property type="entry name" value="CONSERVED EXPRESSED OXIDOREDUCTASE (EUROFUNG)"/>
    <property type="match status" value="1"/>
</dbReference>
<evidence type="ECO:0000259" key="4">
    <source>
        <dbReference type="Pfam" id="PF22725"/>
    </source>
</evidence>
<evidence type="ECO:0000256" key="2">
    <source>
        <dbReference type="ARBA" id="ARBA00023002"/>
    </source>
</evidence>
<organism evidence="5 6">
    <name type="scientific">Alicyclobacillus fodiniaquatilis</name>
    <dbReference type="NCBI Taxonomy" id="1661150"/>
    <lineage>
        <taxon>Bacteria</taxon>
        <taxon>Bacillati</taxon>
        <taxon>Bacillota</taxon>
        <taxon>Bacilli</taxon>
        <taxon>Bacillales</taxon>
        <taxon>Alicyclobacillaceae</taxon>
        <taxon>Alicyclobacillus</taxon>
    </lineage>
</organism>
<feature type="domain" description="GFO/IDH/MocA-like oxidoreductase" evidence="4">
    <location>
        <begin position="132"/>
        <end position="248"/>
    </location>
</feature>
<dbReference type="PANTHER" id="PTHR43708:SF5">
    <property type="entry name" value="CONSERVED EXPRESSED OXIDOREDUCTASE (EUROFUNG)-RELATED"/>
    <property type="match status" value="1"/>
</dbReference>
<comment type="similarity">
    <text evidence="1">Belongs to the Gfo/Idh/MocA family.</text>
</comment>
<evidence type="ECO:0000256" key="1">
    <source>
        <dbReference type="ARBA" id="ARBA00010928"/>
    </source>
</evidence>
<dbReference type="Gene3D" id="3.40.50.720">
    <property type="entry name" value="NAD(P)-binding Rossmann-like Domain"/>
    <property type="match status" value="1"/>
</dbReference>
<dbReference type="Gene3D" id="3.30.360.10">
    <property type="entry name" value="Dihydrodipicolinate Reductase, domain 2"/>
    <property type="match status" value="1"/>
</dbReference>
<gene>
    <name evidence="5" type="ORF">ACFSB2_11200</name>
</gene>
<dbReference type="EMBL" id="JBHUCX010000028">
    <property type="protein sequence ID" value="MFD1675261.1"/>
    <property type="molecule type" value="Genomic_DNA"/>
</dbReference>
<keyword evidence="2" id="KW-0560">Oxidoreductase</keyword>
<name>A0ABW4JHR9_9BACL</name>
<dbReference type="SUPFAM" id="SSF51735">
    <property type="entry name" value="NAD(P)-binding Rossmann-fold domains"/>
    <property type="match status" value="1"/>
</dbReference>
<protein>
    <submittedName>
        <fullName evidence="5">Gfo/Idh/MocA family protein</fullName>
    </submittedName>
</protein>
<dbReference type="InterPro" id="IPR051317">
    <property type="entry name" value="Gfo/Idh/MocA_oxidoreduct"/>
</dbReference>
<dbReference type="Pfam" id="PF22725">
    <property type="entry name" value="GFO_IDH_MocA_C3"/>
    <property type="match status" value="1"/>
</dbReference>
<dbReference type="InterPro" id="IPR000683">
    <property type="entry name" value="Gfo/Idh/MocA-like_OxRdtase_N"/>
</dbReference>
<feature type="domain" description="Gfo/Idh/MocA-like oxidoreductase N-terminal" evidence="3">
    <location>
        <begin position="7"/>
        <end position="124"/>
    </location>
</feature>
<evidence type="ECO:0000313" key="5">
    <source>
        <dbReference type="EMBL" id="MFD1675261.1"/>
    </source>
</evidence>
<dbReference type="SUPFAM" id="SSF55347">
    <property type="entry name" value="Glyceraldehyde-3-phosphate dehydrogenase-like, C-terminal domain"/>
    <property type="match status" value="1"/>
</dbReference>
<dbReference type="InterPro" id="IPR055170">
    <property type="entry name" value="GFO_IDH_MocA-like_dom"/>
</dbReference>